<evidence type="ECO:0000256" key="1">
    <source>
        <dbReference type="SAM" id="SignalP"/>
    </source>
</evidence>
<comment type="caution">
    <text evidence="2">The sequence shown here is derived from an EMBL/GenBank/DDBJ whole genome shotgun (WGS) entry which is preliminary data.</text>
</comment>
<keyword evidence="3" id="KW-1185">Reference proteome</keyword>
<sequence>MRIYQFLTTVLFVTSVRARAIGPELIPRDLWPKFNLSDPQDWWNVTIPESLTKRDVARNPDDLNSKFFGIWWHTPPDDVTGGMTAQDYTWSGSLEFGRNGYSICLRSPTGDSGKQLSTYYCGCIGNIDNVFTCNDDSINLPTDDYAWNFHGMLFKFPYHPAYLKVRIQNRATGECIQYFPPESTPVKYEEGGRIGGLEMRPCLMEESSQLFGVWIHGPKQAYT</sequence>
<organism evidence="2 3">
    <name type="scientific">Orbilia brochopaga</name>
    <dbReference type="NCBI Taxonomy" id="3140254"/>
    <lineage>
        <taxon>Eukaryota</taxon>
        <taxon>Fungi</taxon>
        <taxon>Dikarya</taxon>
        <taxon>Ascomycota</taxon>
        <taxon>Pezizomycotina</taxon>
        <taxon>Orbiliomycetes</taxon>
        <taxon>Orbiliales</taxon>
        <taxon>Orbiliaceae</taxon>
        <taxon>Orbilia</taxon>
    </lineage>
</organism>
<evidence type="ECO:0000313" key="3">
    <source>
        <dbReference type="Proteomes" id="UP001375240"/>
    </source>
</evidence>
<reference evidence="2 3" key="1">
    <citation type="submission" date="2019-10" db="EMBL/GenBank/DDBJ databases">
        <authorList>
            <person name="Palmer J.M."/>
        </authorList>
    </citation>
    <scope>NUCLEOTIDE SEQUENCE [LARGE SCALE GENOMIC DNA]</scope>
    <source>
        <strain evidence="2 3">TWF696</strain>
    </source>
</reference>
<feature type="chain" id="PRO_5043664843" evidence="1">
    <location>
        <begin position="19"/>
        <end position="223"/>
    </location>
</feature>
<dbReference type="AlphaFoldDB" id="A0AAV9U7A3"/>
<accession>A0AAV9U7A3</accession>
<gene>
    <name evidence="2" type="ORF">TWF696_001737</name>
</gene>
<feature type="signal peptide" evidence="1">
    <location>
        <begin position="1"/>
        <end position="18"/>
    </location>
</feature>
<protein>
    <submittedName>
        <fullName evidence="2">Uncharacterized protein</fullName>
    </submittedName>
</protein>
<evidence type="ECO:0000313" key="2">
    <source>
        <dbReference type="EMBL" id="KAK6336174.1"/>
    </source>
</evidence>
<dbReference type="Proteomes" id="UP001375240">
    <property type="component" value="Unassembled WGS sequence"/>
</dbReference>
<proteinExistence type="predicted"/>
<name>A0AAV9U7A3_9PEZI</name>
<dbReference type="EMBL" id="JAVHNQ010000011">
    <property type="protein sequence ID" value="KAK6336174.1"/>
    <property type="molecule type" value="Genomic_DNA"/>
</dbReference>
<keyword evidence="1" id="KW-0732">Signal</keyword>